<keyword evidence="1" id="KW-0472">Membrane</keyword>
<accession>A0A0C2IUF2</accession>
<keyword evidence="3" id="KW-1185">Reference proteome</keyword>
<gene>
    <name evidence="2" type="ORF">RF11_05279</name>
</gene>
<name>A0A0C2IUF2_THEKT</name>
<keyword evidence="1" id="KW-1133">Transmembrane helix</keyword>
<proteinExistence type="predicted"/>
<protein>
    <submittedName>
        <fullName evidence="2">Uncharacterized protein</fullName>
    </submittedName>
</protein>
<dbReference type="Proteomes" id="UP000031668">
    <property type="component" value="Unassembled WGS sequence"/>
</dbReference>
<comment type="caution">
    <text evidence="2">The sequence shown here is derived from an EMBL/GenBank/DDBJ whole genome shotgun (WGS) entry which is preliminary data.</text>
</comment>
<evidence type="ECO:0000256" key="1">
    <source>
        <dbReference type="SAM" id="Phobius"/>
    </source>
</evidence>
<dbReference type="EMBL" id="JWZT01002637">
    <property type="protein sequence ID" value="KII69029.1"/>
    <property type="molecule type" value="Genomic_DNA"/>
</dbReference>
<evidence type="ECO:0000313" key="2">
    <source>
        <dbReference type="EMBL" id="KII69029.1"/>
    </source>
</evidence>
<keyword evidence="1" id="KW-0812">Transmembrane</keyword>
<evidence type="ECO:0000313" key="3">
    <source>
        <dbReference type="Proteomes" id="UP000031668"/>
    </source>
</evidence>
<reference evidence="2 3" key="1">
    <citation type="journal article" date="2014" name="Genome Biol. Evol.">
        <title>The genome of the myxosporean Thelohanellus kitauei shows adaptations to nutrient acquisition within its fish host.</title>
        <authorList>
            <person name="Yang Y."/>
            <person name="Xiong J."/>
            <person name="Zhou Z."/>
            <person name="Huo F."/>
            <person name="Miao W."/>
            <person name="Ran C."/>
            <person name="Liu Y."/>
            <person name="Zhang J."/>
            <person name="Feng J."/>
            <person name="Wang M."/>
            <person name="Wang M."/>
            <person name="Wang L."/>
            <person name="Yao B."/>
        </authorList>
    </citation>
    <scope>NUCLEOTIDE SEQUENCE [LARGE SCALE GENOMIC DNA]</scope>
    <source>
        <strain evidence="2">Wuqing</strain>
    </source>
</reference>
<organism evidence="2 3">
    <name type="scientific">Thelohanellus kitauei</name>
    <name type="common">Myxosporean</name>
    <dbReference type="NCBI Taxonomy" id="669202"/>
    <lineage>
        <taxon>Eukaryota</taxon>
        <taxon>Metazoa</taxon>
        <taxon>Cnidaria</taxon>
        <taxon>Myxozoa</taxon>
        <taxon>Myxosporea</taxon>
        <taxon>Bivalvulida</taxon>
        <taxon>Platysporina</taxon>
        <taxon>Myxobolidae</taxon>
        <taxon>Thelohanellus</taxon>
    </lineage>
</organism>
<sequence>MYFSALKFQINIVQHGNIFLRDSYVFEHNESYLVPYDQMNCSFYNISMDFRETLTPGSECKMGLNLTYVKLEILDSYKFTCTKTELTTVEIIKNKSEIYSTTKRSDIAKLCTMGSMVIFFLILMAVIMTVRWIKKVRRSNRTIHWSDT</sequence>
<dbReference type="AlphaFoldDB" id="A0A0C2IUF2"/>
<feature type="transmembrane region" description="Helical" evidence="1">
    <location>
        <begin position="113"/>
        <end position="133"/>
    </location>
</feature>